<feature type="non-terminal residue" evidence="2">
    <location>
        <position position="1"/>
    </location>
</feature>
<accession>A0A0B7C5E2</accession>
<feature type="non-terminal residue" evidence="2">
    <location>
        <position position="100"/>
    </location>
</feature>
<proteinExistence type="predicted"/>
<evidence type="ECO:0000256" key="1">
    <source>
        <dbReference type="SAM" id="MobiDB-lite"/>
    </source>
</evidence>
<dbReference type="EMBL" id="HACG01052970">
    <property type="protein sequence ID" value="CEK99841.1"/>
    <property type="molecule type" value="Transcribed_RNA"/>
</dbReference>
<feature type="compositionally biased region" description="Polar residues" evidence="1">
    <location>
        <begin position="44"/>
        <end position="54"/>
    </location>
</feature>
<protein>
    <submittedName>
        <fullName evidence="2">Uncharacterized protein</fullName>
    </submittedName>
</protein>
<reference evidence="2" key="1">
    <citation type="submission" date="2014-12" db="EMBL/GenBank/DDBJ databases">
        <title>Insight into the proteome of Arion vulgaris.</title>
        <authorList>
            <person name="Aradska J."/>
            <person name="Bulat T."/>
            <person name="Smidak R."/>
            <person name="Sarate P."/>
            <person name="Gangsoo J."/>
            <person name="Sialana F."/>
            <person name="Bilban M."/>
            <person name="Lubec G."/>
        </authorList>
    </citation>
    <scope>NUCLEOTIDE SEQUENCE</scope>
    <source>
        <tissue evidence="2">Skin</tissue>
    </source>
</reference>
<name>A0A0B7C5E2_9EUPU</name>
<sequence>RKTKQQRDTSSFSQRRHYYHILSSSEEDENENSKKTFELDDSSTESQLKGNSLLSGDEKSDRNVLQVVGKSTVSEIELQPHSGLQDDSDVAMTNMEFMSP</sequence>
<dbReference type="AlphaFoldDB" id="A0A0B7C5E2"/>
<gene>
    <name evidence="2" type="primary">ORF222259</name>
</gene>
<evidence type="ECO:0000313" key="2">
    <source>
        <dbReference type="EMBL" id="CEK99841.1"/>
    </source>
</evidence>
<feature type="region of interest" description="Disordered" evidence="1">
    <location>
        <begin position="76"/>
        <end position="100"/>
    </location>
</feature>
<feature type="region of interest" description="Disordered" evidence="1">
    <location>
        <begin position="1"/>
        <end position="63"/>
    </location>
</feature>
<organism evidence="2">
    <name type="scientific">Arion vulgaris</name>
    <dbReference type="NCBI Taxonomy" id="1028688"/>
    <lineage>
        <taxon>Eukaryota</taxon>
        <taxon>Metazoa</taxon>
        <taxon>Spiralia</taxon>
        <taxon>Lophotrochozoa</taxon>
        <taxon>Mollusca</taxon>
        <taxon>Gastropoda</taxon>
        <taxon>Heterobranchia</taxon>
        <taxon>Euthyneura</taxon>
        <taxon>Panpulmonata</taxon>
        <taxon>Eupulmonata</taxon>
        <taxon>Stylommatophora</taxon>
        <taxon>Helicina</taxon>
        <taxon>Arionoidea</taxon>
        <taxon>Arionidae</taxon>
        <taxon>Arion</taxon>
    </lineage>
</organism>